<dbReference type="SUPFAM" id="SSF50370">
    <property type="entry name" value="Ricin B-like lectins"/>
    <property type="match status" value="1"/>
</dbReference>
<evidence type="ECO:0000256" key="14">
    <source>
        <dbReference type="SAM" id="Phobius"/>
    </source>
</evidence>
<feature type="disulfide bond" evidence="13">
    <location>
        <begin position="192"/>
        <end position="219"/>
    </location>
</feature>
<dbReference type="InterPro" id="IPR016187">
    <property type="entry name" value="CTDL_fold"/>
</dbReference>
<keyword evidence="9 14" id="KW-0472">Membrane</keyword>
<dbReference type="Proteomes" id="UP001178461">
    <property type="component" value="Chromosome 1"/>
</dbReference>
<keyword evidence="8 14" id="KW-1133">Transmembrane helix</keyword>
<dbReference type="PROSITE" id="PS50231">
    <property type="entry name" value="RICIN_B_LECTIN"/>
    <property type="match status" value="1"/>
</dbReference>
<feature type="signal peptide" evidence="15">
    <location>
        <begin position="1"/>
        <end position="29"/>
    </location>
</feature>
<dbReference type="PROSITE" id="PS50041">
    <property type="entry name" value="C_TYPE_LECTIN_2"/>
    <property type="match status" value="9"/>
</dbReference>
<evidence type="ECO:0000259" key="16">
    <source>
        <dbReference type="PROSITE" id="PS50041"/>
    </source>
</evidence>
<feature type="chain" id="PRO_5041360890" description="Lymphocyte antigen 75" evidence="15">
    <location>
        <begin position="30"/>
        <end position="1736"/>
    </location>
</feature>
<dbReference type="SUPFAM" id="SSF57440">
    <property type="entry name" value="Kringle-like"/>
    <property type="match status" value="1"/>
</dbReference>
<evidence type="ECO:0000256" key="2">
    <source>
        <dbReference type="ARBA" id="ARBA00004613"/>
    </source>
</evidence>
<dbReference type="Pfam" id="PF00040">
    <property type="entry name" value="fn2"/>
    <property type="match status" value="1"/>
</dbReference>
<dbReference type="Pfam" id="PF24562">
    <property type="entry name" value="CysR_MRC2_N"/>
    <property type="match status" value="1"/>
</dbReference>
<feature type="domain" description="C-type lectin" evidence="16">
    <location>
        <begin position="965"/>
        <end position="1087"/>
    </location>
</feature>
<dbReference type="GO" id="GO:0006897">
    <property type="term" value="P:endocytosis"/>
    <property type="evidence" value="ECO:0007669"/>
    <property type="project" value="UniProtKB-KW"/>
</dbReference>
<evidence type="ECO:0000256" key="4">
    <source>
        <dbReference type="ARBA" id="ARBA00022583"/>
    </source>
</evidence>
<organism evidence="18 19">
    <name type="scientific">Podarcis lilfordi</name>
    <name type="common">Lilford's wall lizard</name>
    <dbReference type="NCBI Taxonomy" id="74358"/>
    <lineage>
        <taxon>Eukaryota</taxon>
        <taxon>Metazoa</taxon>
        <taxon>Chordata</taxon>
        <taxon>Craniata</taxon>
        <taxon>Vertebrata</taxon>
        <taxon>Euteleostomi</taxon>
        <taxon>Lepidosauria</taxon>
        <taxon>Squamata</taxon>
        <taxon>Bifurcata</taxon>
        <taxon>Unidentata</taxon>
        <taxon>Episquamata</taxon>
        <taxon>Laterata</taxon>
        <taxon>Lacertibaenia</taxon>
        <taxon>Lacertidae</taxon>
        <taxon>Podarcis</taxon>
    </lineage>
</organism>
<evidence type="ECO:0000256" key="10">
    <source>
        <dbReference type="ARBA" id="ARBA00023157"/>
    </source>
</evidence>
<proteinExistence type="predicted"/>
<feature type="domain" description="C-type lectin" evidence="16">
    <location>
        <begin position="1408"/>
        <end position="1513"/>
    </location>
</feature>
<dbReference type="InterPro" id="IPR036943">
    <property type="entry name" value="FN_type2_sf"/>
</dbReference>
<dbReference type="PROSITE" id="PS00615">
    <property type="entry name" value="C_TYPE_LECTIN_1"/>
    <property type="match status" value="2"/>
</dbReference>
<dbReference type="SUPFAM" id="SSF56436">
    <property type="entry name" value="C-type lectin-like"/>
    <property type="match status" value="10"/>
</dbReference>
<dbReference type="SMART" id="SM00059">
    <property type="entry name" value="FN2"/>
    <property type="match status" value="1"/>
</dbReference>
<dbReference type="InterPro" id="IPR018378">
    <property type="entry name" value="C-type_lectin_CS"/>
</dbReference>
<gene>
    <name evidence="18" type="ORF">PODLI_1B037965</name>
</gene>
<evidence type="ECO:0000313" key="19">
    <source>
        <dbReference type="Proteomes" id="UP001178461"/>
    </source>
</evidence>
<dbReference type="InterPro" id="IPR016186">
    <property type="entry name" value="C-type_lectin-like/link_sf"/>
</dbReference>
<feature type="domain" description="C-type lectin" evidence="16">
    <location>
        <begin position="235"/>
        <end position="351"/>
    </location>
</feature>
<evidence type="ECO:0008006" key="20">
    <source>
        <dbReference type="Google" id="ProtNLM"/>
    </source>
</evidence>
<feature type="domain" description="C-type lectin" evidence="16">
    <location>
        <begin position="518"/>
        <end position="628"/>
    </location>
</feature>
<feature type="domain" description="C-type lectin" evidence="16">
    <location>
        <begin position="1258"/>
        <end position="1390"/>
    </location>
</feature>
<evidence type="ECO:0000256" key="12">
    <source>
        <dbReference type="ARBA" id="ARBA00023180"/>
    </source>
</evidence>
<dbReference type="InterPro" id="IPR013806">
    <property type="entry name" value="Kringle-like"/>
</dbReference>
<keyword evidence="12" id="KW-0325">Glycoprotein</keyword>
<evidence type="ECO:0000256" key="8">
    <source>
        <dbReference type="ARBA" id="ARBA00022989"/>
    </source>
</evidence>
<dbReference type="SMART" id="SM00034">
    <property type="entry name" value="CLECT"/>
    <property type="match status" value="10"/>
</dbReference>
<feature type="disulfide bond" evidence="13">
    <location>
        <begin position="178"/>
        <end position="204"/>
    </location>
</feature>
<dbReference type="FunFam" id="3.10.100.10:FF:000051">
    <property type="entry name" value="Lymphocyte antigen 75 variant"/>
    <property type="match status" value="1"/>
</dbReference>
<dbReference type="InterPro" id="IPR050111">
    <property type="entry name" value="C-type_lectin/snaclec_domain"/>
</dbReference>
<dbReference type="InterPro" id="IPR035992">
    <property type="entry name" value="Ricin_B-like_lectins"/>
</dbReference>
<dbReference type="InterPro" id="IPR001304">
    <property type="entry name" value="C-type_lectin-like"/>
</dbReference>
<dbReference type="FunFam" id="3.10.100.10:FF:000043">
    <property type="entry name" value="lymphocyte antigen 75 precursor"/>
    <property type="match status" value="1"/>
</dbReference>
<evidence type="ECO:0000256" key="11">
    <source>
        <dbReference type="ARBA" id="ARBA00023170"/>
    </source>
</evidence>
<dbReference type="SMART" id="SM00458">
    <property type="entry name" value="RICIN"/>
    <property type="match status" value="1"/>
</dbReference>
<feature type="domain" description="C-type lectin" evidence="16">
    <location>
        <begin position="659"/>
        <end position="773"/>
    </location>
</feature>
<dbReference type="Gene3D" id="2.10.10.10">
    <property type="entry name" value="Fibronectin, type II, collagen-binding"/>
    <property type="match status" value="1"/>
</dbReference>
<evidence type="ECO:0000256" key="15">
    <source>
        <dbReference type="SAM" id="SignalP"/>
    </source>
</evidence>
<dbReference type="InterPro" id="IPR000772">
    <property type="entry name" value="Ricin_B_lectin"/>
</dbReference>
<dbReference type="Pfam" id="PF00059">
    <property type="entry name" value="Lectin_C"/>
    <property type="match status" value="9"/>
</dbReference>
<keyword evidence="4" id="KW-0254">Endocytosis</keyword>
<dbReference type="PANTHER" id="PTHR22803">
    <property type="entry name" value="MANNOSE, PHOSPHOLIPASE, LECTIN RECEPTOR RELATED"/>
    <property type="match status" value="1"/>
</dbReference>
<keyword evidence="19" id="KW-1185">Reference proteome</keyword>
<dbReference type="CDD" id="cd00037">
    <property type="entry name" value="CLECT"/>
    <property type="match status" value="9"/>
</dbReference>
<dbReference type="Gene3D" id="3.10.100.10">
    <property type="entry name" value="Mannose-Binding Protein A, subunit A"/>
    <property type="match status" value="10"/>
</dbReference>
<dbReference type="FunFam" id="3.10.100.10:FF:000036">
    <property type="entry name" value="Lymphocyte antigen 75"/>
    <property type="match status" value="1"/>
</dbReference>
<keyword evidence="10 13" id="KW-1015">Disulfide bond</keyword>
<feature type="domain" description="C-type lectin" evidence="16">
    <location>
        <begin position="1117"/>
        <end position="1219"/>
    </location>
</feature>
<evidence type="ECO:0000256" key="6">
    <source>
        <dbReference type="ARBA" id="ARBA00022729"/>
    </source>
</evidence>
<keyword evidence="11" id="KW-0675">Receptor</keyword>
<keyword evidence="5 14" id="KW-0812">Transmembrane</keyword>
<name>A0AA35JLX6_9SAUR</name>
<dbReference type="Gene3D" id="2.80.10.50">
    <property type="match status" value="1"/>
</dbReference>
<keyword evidence="7" id="KW-0677">Repeat</keyword>
<feature type="domain" description="Fibronectin type-II" evidence="17">
    <location>
        <begin position="173"/>
        <end position="221"/>
    </location>
</feature>
<dbReference type="GO" id="GO:0005576">
    <property type="term" value="C:extracellular region"/>
    <property type="evidence" value="ECO:0007669"/>
    <property type="project" value="UniProtKB-SubCell"/>
</dbReference>
<accession>A0AA35JLX6</accession>
<dbReference type="EMBL" id="OX395126">
    <property type="protein sequence ID" value="CAI5762411.1"/>
    <property type="molecule type" value="Genomic_DNA"/>
</dbReference>
<feature type="domain" description="C-type lectin" evidence="16">
    <location>
        <begin position="1551"/>
        <end position="1662"/>
    </location>
</feature>
<evidence type="ECO:0000259" key="17">
    <source>
        <dbReference type="PROSITE" id="PS51092"/>
    </source>
</evidence>
<reference evidence="18" key="1">
    <citation type="submission" date="2022-12" db="EMBL/GenBank/DDBJ databases">
        <authorList>
            <person name="Alioto T."/>
            <person name="Alioto T."/>
            <person name="Gomez Garrido J."/>
        </authorList>
    </citation>
    <scope>NUCLEOTIDE SEQUENCE</scope>
</reference>
<sequence>MRRGARRHLLPTTCREAGLQLLLPPLLLATLLCCGARCSPDNNVFTIRHEKTNKCIQVKNQQITTGDCQGAEETLWTWVSQHRLFNLGSQKCLGLETAKSQNPLKVVDCDSDLSLWWRCDDASISSASENKLTLQNGIVTASINSSDTWRRSNSSDTICKLPYRKVYTKDGNSYGKPCEFPFLFNGTWHHDCTRNEMFTDDEWCSTTYSFDQDKEWGVCLKPEDGCQNAWEHDADSGNCYQLNTQAALTWKEAYVSCQSQGGDLLSIASASELSRIQAKEGIAERFWIGLNQLDISGGWQWSDHTPLNFVSWSQEIQNSSPLDGSGCVAMEANEGTWMSYPCENKLPYVCKKPFNNTQSEFEAVEQYVETQCEPNWHSHNGFCYMLMSGTASWEDAHQLCNASNSNLISIHSIADVEIVVTKLHNDTADRVWIGFINEDVPALFKWSDGSKVVFTYWDQDEPKLLSNNTPNCVAYSGKLGRWNVLPCDNKLKYVCMKNGKILNDSKADKNCTGEEWRHGDFCYKVQKSEELFGKLCNLTITNRFEQEFINNLIRKHSRVEEKYFWTGLHDIGSSGEYSWGTVDGKNEMLTYTNWGHFQPALRGGCVAMSAGKYLGKWEVKNCKTTKAYSICKKYIGPKVEPEVVPKVTDPCPPGWHSGSGLACYKLFHKERVLRTRTWEEAERFCEALGGHLPSFSHLTEIKELHDILRETISDSRWVWIGLNKRNPDSLGSWQWSDNKPVSTVVMHPEFKDEYDTRDCAAVKFLRLTRRTMWTLYYSEDRQEDFYLKPFYCGSQLEWVCQIAKGRTPKTPEWYKPDGDGLQGPVLNIDGSEFWFVPNKHLSFQEAALYCSNNGSDLASVASFTALTGILNRIANLSDERQSWWLKHTAPASRYHSLFSVFSYYHERYYRNCWHISYQSWYRDSTISCSTKLPFICEKYNASLLEKHDPGYKPTRRKCRENWLVFMDKCYRMVPPKDFKFQEADEHCHSLGGSLPSITSQTEQDFITSLLPGKPPNIWIGLHFEIRTRENRWTDGSELAYSNFHPLLHGRLRKIEHDFFDDEANNQCGVLLNNPKSPYAGTWNFTSCASIQTLAICQMKSDEAENQTQQVLNVTVNYLNVTYTIILKNLTWHDAQQECLQNNMQLVSITGQYHQAFLAMQAARYNYPLWIGLSSEDDGIHYHWADRKHISFSQWSKEDEDLLDECVYLDRDGLWKTSDCYTQKPGAICYLSAIETEKPEVFDFIKCPHKIKNTPWMPFRNSCYSFMIAKDRWKGLKSDEAHHLCRMMNTNASLLTIRDEDENSFVVEQLHSFSGLARWLWLGLIYDADDGNLKWDDNTYLSYNNWRLGRPYVKNNNFVAGIGLDGVWDMYNYSGNWLPLQFSLHSILVCKIEMGPKEYKPPLPEKLPHGNNTYWILQKQLSWYDAWRECKRNGSDLASVHSESQQVFLENIVKRDGYPLWIGLSNHNESDSDFEWSDGSTFDYKPWEYEHSHSPGNCFLLDTKGFWNRLDCSRGADGAICYYPSNKVQSKQAENPTYCPKTTGSASQWIQYKQHCYAFDLAFYNFSVYNWKEAKEVCKKLDPSATLLTIENEEENKFVSTHLREHYFVTGRVWLGMQENAESMKWLDGSEIKYVNWEKGKEKANGKCSVVFSTNGTWSKTDCRNLQSRVVCKAPQVSNHVGGAIAVAILIIVALVAGLICFLYKKKRLNLGGFSSVRYERGLYEDETDTMFSRDGD</sequence>
<dbReference type="FunFam" id="3.10.100.10:FF:000047">
    <property type="entry name" value="lymphocyte antigen 75"/>
    <property type="match status" value="1"/>
</dbReference>
<evidence type="ECO:0000313" key="18">
    <source>
        <dbReference type="EMBL" id="CAI5762411.1"/>
    </source>
</evidence>
<keyword evidence="3" id="KW-0964">Secreted</keyword>
<dbReference type="InterPro" id="IPR000562">
    <property type="entry name" value="FN_type2_dom"/>
</dbReference>
<keyword evidence="6 15" id="KW-0732">Signal</keyword>
<evidence type="ECO:0000256" key="13">
    <source>
        <dbReference type="PROSITE-ProRule" id="PRU00479"/>
    </source>
</evidence>
<dbReference type="FunFam" id="3.10.100.10:FF:000049">
    <property type="entry name" value="Lymphocyte antigen 75 variant"/>
    <property type="match status" value="1"/>
</dbReference>
<evidence type="ECO:0000256" key="5">
    <source>
        <dbReference type="ARBA" id="ARBA00022692"/>
    </source>
</evidence>
<dbReference type="GO" id="GO:0016020">
    <property type="term" value="C:membrane"/>
    <property type="evidence" value="ECO:0007669"/>
    <property type="project" value="UniProtKB-SubCell"/>
</dbReference>
<comment type="subcellular location">
    <subcellularLocation>
        <location evidence="1">Membrane</location>
        <topology evidence="1">Single-pass membrane protein</topology>
    </subcellularLocation>
    <subcellularLocation>
        <location evidence="2">Secreted</location>
    </subcellularLocation>
</comment>
<evidence type="ECO:0000256" key="7">
    <source>
        <dbReference type="ARBA" id="ARBA00022737"/>
    </source>
</evidence>
<evidence type="ECO:0000256" key="3">
    <source>
        <dbReference type="ARBA" id="ARBA00022525"/>
    </source>
</evidence>
<feature type="transmembrane region" description="Helical" evidence="14">
    <location>
        <begin position="1680"/>
        <end position="1703"/>
    </location>
</feature>
<feature type="domain" description="C-type lectin" evidence="16">
    <location>
        <begin position="379"/>
        <end position="496"/>
    </location>
</feature>
<evidence type="ECO:0000256" key="9">
    <source>
        <dbReference type="ARBA" id="ARBA00023136"/>
    </source>
</evidence>
<dbReference type="FunFam" id="3.10.100.10:FF:000066">
    <property type="entry name" value="Lymphocyte antigen 75"/>
    <property type="match status" value="1"/>
</dbReference>
<evidence type="ECO:0000256" key="1">
    <source>
        <dbReference type="ARBA" id="ARBA00004167"/>
    </source>
</evidence>
<protein>
    <recommendedName>
        <fullName evidence="20">Lymphocyte antigen 75</fullName>
    </recommendedName>
</protein>
<dbReference type="PROSITE" id="PS51092">
    <property type="entry name" value="FN2_2"/>
    <property type="match status" value="1"/>
</dbReference>
<dbReference type="CDD" id="cd00062">
    <property type="entry name" value="FN2"/>
    <property type="match status" value="1"/>
</dbReference>